<dbReference type="EMBL" id="VSWC01000093">
    <property type="protein sequence ID" value="KAA1089151.1"/>
    <property type="molecule type" value="Genomic_DNA"/>
</dbReference>
<evidence type="ECO:0000313" key="3">
    <source>
        <dbReference type="Proteomes" id="UP000324748"/>
    </source>
</evidence>
<feature type="region of interest" description="Disordered" evidence="1">
    <location>
        <begin position="51"/>
        <end position="93"/>
    </location>
</feature>
<proteinExistence type="predicted"/>
<sequence length="93" mass="9297">MLAITTGALLAIPSVAMLATNSGMPSAISLLVMTLGTPLALASIATGHSLAPTIPSKANPPPGTIPQDFDNTESLPKNPGIPPITQDLPTANS</sequence>
<gene>
    <name evidence="2" type="ORF">PGT21_008562</name>
</gene>
<dbReference type="AlphaFoldDB" id="A0A5B0NIK5"/>
<dbReference type="Proteomes" id="UP000324748">
    <property type="component" value="Unassembled WGS sequence"/>
</dbReference>
<evidence type="ECO:0000256" key="1">
    <source>
        <dbReference type="SAM" id="MobiDB-lite"/>
    </source>
</evidence>
<accession>A0A5B0NIK5</accession>
<comment type="caution">
    <text evidence="2">The sequence shown here is derived from an EMBL/GenBank/DDBJ whole genome shotgun (WGS) entry which is preliminary data.</text>
</comment>
<protein>
    <submittedName>
        <fullName evidence="2">Uncharacterized protein</fullName>
    </submittedName>
</protein>
<reference evidence="2 3" key="1">
    <citation type="submission" date="2019-05" db="EMBL/GenBank/DDBJ databases">
        <title>Emergence of the Ug99 lineage of the wheat stem rust pathogen through somatic hybridization.</title>
        <authorList>
            <person name="Li F."/>
            <person name="Upadhyaya N.M."/>
            <person name="Sperschneider J."/>
            <person name="Matny O."/>
            <person name="Nguyen-Phuc H."/>
            <person name="Mago R."/>
            <person name="Raley C."/>
            <person name="Miller M.E."/>
            <person name="Silverstein K.A.T."/>
            <person name="Henningsen E."/>
            <person name="Hirsch C.D."/>
            <person name="Visser B."/>
            <person name="Pretorius Z.A."/>
            <person name="Steffenson B.J."/>
            <person name="Schwessinger B."/>
            <person name="Dodds P.N."/>
            <person name="Figueroa M."/>
        </authorList>
    </citation>
    <scope>NUCLEOTIDE SEQUENCE [LARGE SCALE GENOMIC DNA]</scope>
    <source>
        <strain evidence="2">21-0</strain>
    </source>
</reference>
<name>A0A5B0NIK5_PUCGR</name>
<evidence type="ECO:0000313" key="2">
    <source>
        <dbReference type="EMBL" id="KAA1089151.1"/>
    </source>
</evidence>
<keyword evidence="3" id="KW-1185">Reference proteome</keyword>
<organism evidence="2 3">
    <name type="scientific">Puccinia graminis f. sp. tritici</name>
    <dbReference type="NCBI Taxonomy" id="56615"/>
    <lineage>
        <taxon>Eukaryota</taxon>
        <taxon>Fungi</taxon>
        <taxon>Dikarya</taxon>
        <taxon>Basidiomycota</taxon>
        <taxon>Pucciniomycotina</taxon>
        <taxon>Pucciniomycetes</taxon>
        <taxon>Pucciniales</taxon>
        <taxon>Pucciniaceae</taxon>
        <taxon>Puccinia</taxon>
    </lineage>
</organism>